<comment type="similarity">
    <text evidence="3">Belongs to the EROs family.</text>
</comment>
<dbReference type="Proteomes" id="UP000784294">
    <property type="component" value="Unassembled WGS sequence"/>
</dbReference>
<name>A0A3S5C6C4_9PLAT</name>
<keyword evidence="7" id="KW-0732">Signal</keyword>
<evidence type="ECO:0000256" key="8">
    <source>
        <dbReference type="ARBA" id="ARBA00022824"/>
    </source>
</evidence>
<comment type="cofactor">
    <cofactor evidence="1">
        <name>FAD</name>
        <dbReference type="ChEBI" id="CHEBI:57692"/>
    </cofactor>
</comment>
<dbReference type="EMBL" id="CAAALY010257262">
    <property type="protein sequence ID" value="VEL38225.1"/>
    <property type="molecule type" value="Genomic_DNA"/>
</dbReference>
<keyword evidence="5" id="KW-0813">Transport</keyword>
<evidence type="ECO:0000256" key="10">
    <source>
        <dbReference type="ARBA" id="ARBA00022982"/>
    </source>
</evidence>
<gene>
    <name evidence="17" type="ORF">PXEA_LOCUS31665</name>
</gene>
<reference evidence="17" key="1">
    <citation type="submission" date="2018-11" db="EMBL/GenBank/DDBJ databases">
        <authorList>
            <consortium name="Pathogen Informatics"/>
        </authorList>
    </citation>
    <scope>NUCLEOTIDE SEQUENCE</scope>
</reference>
<keyword evidence="18" id="KW-1185">Reference proteome</keyword>
<dbReference type="PANTHER" id="PTHR12613">
    <property type="entry name" value="ERO1-RELATED"/>
    <property type="match status" value="1"/>
</dbReference>
<dbReference type="AlphaFoldDB" id="A0A3S5C6C4"/>
<dbReference type="GO" id="GO:0034975">
    <property type="term" value="P:protein folding in endoplasmic reticulum"/>
    <property type="evidence" value="ECO:0007669"/>
    <property type="project" value="InterPro"/>
</dbReference>
<keyword evidence="14" id="KW-0325">Glycoprotein</keyword>
<dbReference type="GO" id="GO:0016972">
    <property type="term" value="F:thiol oxidase activity"/>
    <property type="evidence" value="ECO:0007669"/>
    <property type="project" value="InterPro"/>
</dbReference>
<sequence length="166" mass="19021">MPTYNQKLICRLLNSLEAFTGLLFRKYEHLLLLLIQEISGAAAFFSGFRGLAPRRTRHLPPSSPPQPVRSGPNYDPSGVLDSFAEPETSADYTWGWNYEEFRRRFDPAVQSQGLRRLRNLFFPYLVELRALSKAAPYLSRLSYFTGSPEGDKDTREAVFDLLSIIR</sequence>
<dbReference type="OrthoDB" id="269384at2759"/>
<dbReference type="GO" id="GO:0015035">
    <property type="term" value="F:protein-disulfide reductase activity"/>
    <property type="evidence" value="ECO:0007669"/>
    <property type="project" value="InterPro"/>
</dbReference>
<evidence type="ECO:0000256" key="5">
    <source>
        <dbReference type="ARBA" id="ARBA00022448"/>
    </source>
</evidence>
<organism evidence="17 18">
    <name type="scientific">Protopolystoma xenopodis</name>
    <dbReference type="NCBI Taxonomy" id="117903"/>
    <lineage>
        <taxon>Eukaryota</taxon>
        <taxon>Metazoa</taxon>
        <taxon>Spiralia</taxon>
        <taxon>Lophotrochozoa</taxon>
        <taxon>Platyhelminthes</taxon>
        <taxon>Monogenea</taxon>
        <taxon>Polyopisthocotylea</taxon>
        <taxon>Polystomatidea</taxon>
        <taxon>Polystomatidae</taxon>
        <taxon>Protopolystoma</taxon>
    </lineage>
</organism>
<evidence type="ECO:0000256" key="11">
    <source>
        <dbReference type="ARBA" id="ARBA00023002"/>
    </source>
</evidence>
<keyword evidence="10" id="KW-0249">Electron transport</keyword>
<dbReference type="PANTHER" id="PTHR12613:SF0">
    <property type="entry name" value="ERO1-LIKE PROTEIN"/>
    <property type="match status" value="1"/>
</dbReference>
<evidence type="ECO:0000256" key="14">
    <source>
        <dbReference type="ARBA" id="ARBA00023180"/>
    </source>
</evidence>
<accession>A0A3S5C6C4</accession>
<keyword evidence="15" id="KW-0676">Redox-active center</keyword>
<dbReference type="GO" id="GO:0071949">
    <property type="term" value="F:FAD binding"/>
    <property type="evidence" value="ECO:0007669"/>
    <property type="project" value="InterPro"/>
</dbReference>
<evidence type="ECO:0000256" key="3">
    <source>
        <dbReference type="ARBA" id="ARBA00008277"/>
    </source>
</evidence>
<keyword evidence="13" id="KW-1015">Disulfide bond</keyword>
<evidence type="ECO:0000256" key="6">
    <source>
        <dbReference type="ARBA" id="ARBA00022630"/>
    </source>
</evidence>
<evidence type="ECO:0000256" key="1">
    <source>
        <dbReference type="ARBA" id="ARBA00001974"/>
    </source>
</evidence>
<dbReference type="InterPro" id="IPR037192">
    <property type="entry name" value="ERO1-like_sf"/>
</dbReference>
<evidence type="ECO:0000256" key="4">
    <source>
        <dbReference type="ARBA" id="ARBA00011802"/>
    </source>
</evidence>
<evidence type="ECO:0000256" key="16">
    <source>
        <dbReference type="SAM" id="MobiDB-lite"/>
    </source>
</evidence>
<dbReference type="InterPro" id="IPR007266">
    <property type="entry name" value="Ero1"/>
</dbReference>
<feature type="region of interest" description="Disordered" evidence="16">
    <location>
        <begin position="56"/>
        <end position="75"/>
    </location>
</feature>
<keyword evidence="8" id="KW-0256">Endoplasmic reticulum</keyword>
<evidence type="ECO:0000256" key="15">
    <source>
        <dbReference type="ARBA" id="ARBA00023284"/>
    </source>
</evidence>
<comment type="caution">
    <text evidence="17">The sequence shown here is derived from an EMBL/GenBank/DDBJ whole genome shotgun (WGS) entry which is preliminary data.</text>
</comment>
<comment type="subunit">
    <text evidence="4">May function both as a monomer and a homodimer.</text>
</comment>
<evidence type="ECO:0000256" key="13">
    <source>
        <dbReference type="ARBA" id="ARBA00023157"/>
    </source>
</evidence>
<evidence type="ECO:0000256" key="7">
    <source>
        <dbReference type="ARBA" id="ARBA00022729"/>
    </source>
</evidence>
<dbReference type="Pfam" id="PF04137">
    <property type="entry name" value="ERO1"/>
    <property type="match status" value="1"/>
</dbReference>
<evidence type="ECO:0000256" key="9">
    <source>
        <dbReference type="ARBA" id="ARBA00022827"/>
    </source>
</evidence>
<keyword evidence="9" id="KW-0274">FAD</keyword>
<evidence type="ECO:0000313" key="18">
    <source>
        <dbReference type="Proteomes" id="UP000784294"/>
    </source>
</evidence>
<dbReference type="GO" id="GO:0005789">
    <property type="term" value="C:endoplasmic reticulum membrane"/>
    <property type="evidence" value="ECO:0007669"/>
    <property type="project" value="UniProtKB-SubCell"/>
</dbReference>
<proteinExistence type="inferred from homology"/>
<keyword evidence="11" id="KW-0560">Oxidoreductase</keyword>
<evidence type="ECO:0000256" key="2">
    <source>
        <dbReference type="ARBA" id="ARBA00004367"/>
    </source>
</evidence>
<evidence type="ECO:0000256" key="12">
    <source>
        <dbReference type="ARBA" id="ARBA00023136"/>
    </source>
</evidence>
<keyword evidence="6" id="KW-0285">Flavoprotein</keyword>
<protein>
    <submittedName>
        <fullName evidence="17">Uncharacterized protein</fullName>
    </submittedName>
</protein>
<comment type="subcellular location">
    <subcellularLocation>
        <location evidence="2">Endoplasmic reticulum membrane</location>
        <topology evidence="2">Peripheral membrane protein</topology>
        <orientation evidence="2">Lumenal side</orientation>
    </subcellularLocation>
</comment>
<dbReference type="SUPFAM" id="SSF110019">
    <property type="entry name" value="ERO1-like"/>
    <property type="match status" value="1"/>
</dbReference>
<keyword evidence="12" id="KW-0472">Membrane</keyword>
<evidence type="ECO:0000313" key="17">
    <source>
        <dbReference type="EMBL" id="VEL38225.1"/>
    </source>
</evidence>